<evidence type="ECO:0000259" key="1">
    <source>
        <dbReference type="Pfam" id="PF01281"/>
    </source>
</evidence>
<proteinExistence type="predicted"/>
<name>A0A9N9ZZ56_BEMTA</name>
<dbReference type="AlphaFoldDB" id="A0A9N9ZZ56"/>
<dbReference type="InterPro" id="IPR020070">
    <property type="entry name" value="Ribosomal_bL9_N"/>
</dbReference>
<sequence length="279" mass="32341">MAFVARNLNPNNISCATNAINAGILKTISGTILPSRNTFVLRRKNPAPPGRINGNKREWFKLKAIYKEYILVEDTQTKRLADKQFVLKTFVEDVGQKGDIIWMHPLRAYERLILPGLADFGTPENIAEALKYKKTEEDIKYSTITAPEVKRILEVHTILKVTMNKETPWTMEPWHIRVACRQANIMLGSNDCVQFPRKIEGPNLDWEAKEFYVIIKINNFEEAKLRCRLHHWSTSPFDRLPWESDFWGKRAEPIFPEDAELLSKMPLPPPKRVVKDDWA</sequence>
<keyword evidence="3" id="KW-1185">Reference proteome</keyword>
<dbReference type="KEGG" id="btab:109036143"/>
<dbReference type="Proteomes" id="UP001152759">
    <property type="component" value="Chromosome 1"/>
</dbReference>
<accession>A0A9N9ZZ56</accession>
<gene>
    <name evidence="2" type="ORF">BEMITA_LOCUS349</name>
</gene>
<dbReference type="Pfam" id="PF01281">
    <property type="entry name" value="Ribosomal_L9_N"/>
    <property type="match status" value="1"/>
</dbReference>
<dbReference type="EMBL" id="OU963862">
    <property type="protein sequence ID" value="CAH0380614.1"/>
    <property type="molecule type" value="Genomic_DNA"/>
</dbReference>
<reference evidence="2" key="1">
    <citation type="submission" date="2021-12" db="EMBL/GenBank/DDBJ databases">
        <authorList>
            <person name="King R."/>
        </authorList>
    </citation>
    <scope>NUCLEOTIDE SEQUENCE</scope>
</reference>
<organism evidence="2 3">
    <name type="scientific">Bemisia tabaci</name>
    <name type="common">Sweetpotato whitefly</name>
    <name type="synonym">Aleurodes tabaci</name>
    <dbReference type="NCBI Taxonomy" id="7038"/>
    <lineage>
        <taxon>Eukaryota</taxon>
        <taxon>Metazoa</taxon>
        <taxon>Ecdysozoa</taxon>
        <taxon>Arthropoda</taxon>
        <taxon>Hexapoda</taxon>
        <taxon>Insecta</taxon>
        <taxon>Pterygota</taxon>
        <taxon>Neoptera</taxon>
        <taxon>Paraneoptera</taxon>
        <taxon>Hemiptera</taxon>
        <taxon>Sternorrhyncha</taxon>
        <taxon>Aleyrodoidea</taxon>
        <taxon>Aleyrodidae</taxon>
        <taxon>Aleyrodinae</taxon>
        <taxon>Bemisia</taxon>
    </lineage>
</organism>
<feature type="domain" description="Ribosomal protein L9" evidence="1">
    <location>
        <begin position="86"/>
        <end position="128"/>
    </location>
</feature>
<protein>
    <recommendedName>
        <fullName evidence="1">Ribosomal protein L9 domain-containing protein</fullName>
    </recommendedName>
</protein>
<evidence type="ECO:0000313" key="3">
    <source>
        <dbReference type="Proteomes" id="UP001152759"/>
    </source>
</evidence>
<evidence type="ECO:0000313" key="2">
    <source>
        <dbReference type="EMBL" id="CAH0380614.1"/>
    </source>
</evidence>